<reference evidence="1" key="1">
    <citation type="submission" date="2014-09" db="EMBL/GenBank/DDBJ databases">
        <authorList>
            <person name="Magalhaes I.L.F."/>
            <person name="Oliveira U."/>
            <person name="Santos F.R."/>
            <person name="Vidigal T.H.D.A."/>
            <person name="Brescovit A.D."/>
            <person name="Santos A.J."/>
        </authorList>
    </citation>
    <scope>NUCLEOTIDE SEQUENCE</scope>
    <source>
        <tissue evidence="1">Shoot tissue taken approximately 20 cm above the soil surface</tissue>
    </source>
</reference>
<sequence length="14" mass="1611">MNTRRVSKTCQASE</sequence>
<dbReference type="EMBL" id="GBRH01228818">
    <property type="protein sequence ID" value="JAD69077.1"/>
    <property type="molecule type" value="Transcribed_RNA"/>
</dbReference>
<evidence type="ECO:0000313" key="1">
    <source>
        <dbReference type="EMBL" id="JAD69077.1"/>
    </source>
</evidence>
<reference evidence="1" key="2">
    <citation type="journal article" date="2015" name="Data Brief">
        <title>Shoot transcriptome of the giant reed, Arundo donax.</title>
        <authorList>
            <person name="Barrero R.A."/>
            <person name="Guerrero F.D."/>
            <person name="Moolhuijzen P."/>
            <person name="Goolsby J.A."/>
            <person name="Tidwell J."/>
            <person name="Bellgard S.E."/>
            <person name="Bellgard M.I."/>
        </authorList>
    </citation>
    <scope>NUCLEOTIDE SEQUENCE</scope>
    <source>
        <tissue evidence="1">Shoot tissue taken approximately 20 cm above the soil surface</tissue>
    </source>
</reference>
<organism evidence="1">
    <name type="scientific">Arundo donax</name>
    <name type="common">Giant reed</name>
    <name type="synonym">Donax arundinaceus</name>
    <dbReference type="NCBI Taxonomy" id="35708"/>
    <lineage>
        <taxon>Eukaryota</taxon>
        <taxon>Viridiplantae</taxon>
        <taxon>Streptophyta</taxon>
        <taxon>Embryophyta</taxon>
        <taxon>Tracheophyta</taxon>
        <taxon>Spermatophyta</taxon>
        <taxon>Magnoliopsida</taxon>
        <taxon>Liliopsida</taxon>
        <taxon>Poales</taxon>
        <taxon>Poaceae</taxon>
        <taxon>PACMAD clade</taxon>
        <taxon>Arundinoideae</taxon>
        <taxon>Arundineae</taxon>
        <taxon>Arundo</taxon>
    </lineage>
</organism>
<accession>A0A0A9CC60</accession>
<protein>
    <submittedName>
        <fullName evidence="1">Uncharacterized protein</fullName>
    </submittedName>
</protein>
<proteinExistence type="predicted"/>
<name>A0A0A9CC60_ARUDO</name>